<dbReference type="SUPFAM" id="SSF52374">
    <property type="entry name" value="Nucleotidylyl transferase"/>
    <property type="match status" value="1"/>
</dbReference>
<dbReference type="InterPro" id="IPR009008">
    <property type="entry name" value="Val/Leu/Ile-tRNA-synth_edit"/>
</dbReference>
<dbReference type="GO" id="GO:0000049">
    <property type="term" value="F:tRNA binding"/>
    <property type="evidence" value="ECO:0007669"/>
    <property type="project" value="InterPro"/>
</dbReference>
<dbReference type="HAMAP" id="MF_02003">
    <property type="entry name" value="Ile_tRNA_synth_type2"/>
    <property type="match status" value="1"/>
</dbReference>
<protein>
    <recommendedName>
        <fullName evidence="15">Isoleucine--tRNA ligase</fullName>
        <ecNumber evidence="15">6.1.1.5</ecNumber>
    </recommendedName>
    <alternativeName>
        <fullName evidence="15">Isoleucyl-tRNA synthetase</fullName>
        <shortName evidence="15">IleRS</shortName>
    </alternativeName>
</protein>
<keyword evidence="11 15" id="KW-0648">Protein biosynthesis</keyword>
<dbReference type="EC" id="6.1.1.5" evidence="15"/>
<evidence type="ECO:0000256" key="10">
    <source>
        <dbReference type="ARBA" id="ARBA00022840"/>
    </source>
</evidence>
<dbReference type="InterPro" id="IPR014729">
    <property type="entry name" value="Rossmann-like_a/b/a_fold"/>
</dbReference>
<evidence type="ECO:0000256" key="5">
    <source>
        <dbReference type="ARBA" id="ARBA00022490"/>
    </source>
</evidence>
<organism evidence="18 19">
    <name type="scientific">Candidatus Magasanikbacteria bacterium CG10_big_fil_rev_8_21_14_0_10_40_10</name>
    <dbReference type="NCBI Taxonomy" id="1974648"/>
    <lineage>
        <taxon>Bacteria</taxon>
        <taxon>Candidatus Magasanikiibacteriota</taxon>
    </lineage>
</organism>
<dbReference type="Gene3D" id="3.40.50.620">
    <property type="entry name" value="HUPs"/>
    <property type="match status" value="2"/>
</dbReference>
<evidence type="ECO:0000256" key="6">
    <source>
        <dbReference type="ARBA" id="ARBA00022598"/>
    </source>
</evidence>
<dbReference type="NCBIfam" id="TIGR00392">
    <property type="entry name" value="ileS"/>
    <property type="match status" value="1"/>
</dbReference>
<dbReference type="Pfam" id="PF00133">
    <property type="entry name" value="tRNA-synt_1"/>
    <property type="match status" value="1"/>
</dbReference>
<feature type="short sequence motif" description="'HIGH' region" evidence="15">
    <location>
        <begin position="41"/>
        <end position="51"/>
    </location>
</feature>
<evidence type="ECO:0000256" key="11">
    <source>
        <dbReference type="ARBA" id="ARBA00022917"/>
    </source>
</evidence>
<keyword evidence="12 15" id="KW-0030">Aminoacyl-tRNA synthetase</keyword>
<keyword evidence="5 15" id="KW-0963">Cytoplasm</keyword>
<keyword evidence="7 15" id="KW-0479">Metal-binding</keyword>
<keyword evidence="9 15" id="KW-0862">Zinc</keyword>
<dbReference type="FunFam" id="3.40.50.620:FF:000063">
    <property type="entry name" value="Isoleucine--tRNA ligase"/>
    <property type="match status" value="1"/>
</dbReference>
<dbReference type="InterPro" id="IPR009080">
    <property type="entry name" value="tRNAsynth_Ia_anticodon-bd"/>
</dbReference>
<dbReference type="InterPro" id="IPR002301">
    <property type="entry name" value="Ile-tRNA-ligase"/>
</dbReference>
<proteinExistence type="inferred from homology"/>
<dbReference type="InterPro" id="IPR023586">
    <property type="entry name" value="Ile-tRNA-ligase_type2"/>
</dbReference>
<dbReference type="Gene3D" id="3.90.740.10">
    <property type="entry name" value="Valyl/Leucyl/Isoleucyl-tRNA synthetase, editing domain"/>
    <property type="match status" value="1"/>
</dbReference>
<dbReference type="CDD" id="cd00818">
    <property type="entry name" value="IleRS_core"/>
    <property type="match status" value="1"/>
</dbReference>
<evidence type="ECO:0000256" key="4">
    <source>
        <dbReference type="ARBA" id="ARBA00011245"/>
    </source>
</evidence>
<evidence type="ECO:0000259" key="16">
    <source>
        <dbReference type="Pfam" id="PF00133"/>
    </source>
</evidence>
<dbReference type="Gene3D" id="1.10.730.10">
    <property type="entry name" value="Isoleucyl-tRNA Synthetase, Domain 1"/>
    <property type="match status" value="1"/>
</dbReference>
<comment type="function">
    <text evidence="13 15">Catalyzes the attachment of isoleucine to tRNA(Ile). As IleRS can inadvertently accommodate and process structurally similar amino acids such as valine, to avoid such errors it has two additional distinct tRNA(Ile)-dependent editing activities. One activity is designated as 'pretransfer' editing and involves the hydrolysis of activated Val-AMP. The other activity is designated 'posttransfer' editing and involves deacylation of mischarged Val-tRNA(Ile).</text>
</comment>
<dbReference type="EMBL" id="PFBX01000026">
    <property type="protein sequence ID" value="PIT87470.1"/>
    <property type="molecule type" value="Genomic_DNA"/>
</dbReference>
<dbReference type="PANTHER" id="PTHR42780">
    <property type="entry name" value="SOLEUCYL-TRNA SYNTHETASE"/>
    <property type="match status" value="1"/>
</dbReference>
<dbReference type="PANTHER" id="PTHR42780:SF1">
    <property type="entry name" value="ISOLEUCINE--TRNA LIGASE, CYTOPLASMIC"/>
    <property type="match status" value="1"/>
</dbReference>
<keyword evidence="8 15" id="KW-0547">Nucleotide-binding</keyword>
<dbReference type="GO" id="GO:0006428">
    <property type="term" value="P:isoleucyl-tRNA aminoacylation"/>
    <property type="evidence" value="ECO:0007669"/>
    <property type="project" value="UniProtKB-UniRule"/>
</dbReference>
<dbReference type="GO" id="GO:0005737">
    <property type="term" value="C:cytoplasm"/>
    <property type="evidence" value="ECO:0007669"/>
    <property type="project" value="UniProtKB-SubCell"/>
</dbReference>
<comment type="cofactor">
    <cofactor evidence="1 15">
        <name>Zn(2+)</name>
        <dbReference type="ChEBI" id="CHEBI:29105"/>
    </cofactor>
</comment>
<dbReference type="InterPro" id="IPR033709">
    <property type="entry name" value="Anticodon_Ile_ABEc"/>
</dbReference>
<dbReference type="Pfam" id="PF08264">
    <property type="entry name" value="Anticodon_1"/>
    <property type="match status" value="1"/>
</dbReference>
<feature type="domain" description="Methionyl/Valyl/Leucyl/Isoleucyl-tRNA synthetase anticodon-binding" evidence="17">
    <location>
        <begin position="690"/>
        <end position="833"/>
    </location>
</feature>
<evidence type="ECO:0000256" key="8">
    <source>
        <dbReference type="ARBA" id="ARBA00022741"/>
    </source>
</evidence>
<comment type="similarity">
    <text evidence="3 15">Belongs to the class-I aminoacyl-tRNA synthetase family. IleS type 2 subfamily.</text>
</comment>
<dbReference type="InterPro" id="IPR001412">
    <property type="entry name" value="aa-tRNA-synth_I_CS"/>
</dbReference>
<dbReference type="PROSITE" id="PS00178">
    <property type="entry name" value="AA_TRNA_LIGASE_I"/>
    <property type="match status" value="1"/>
</dbReference>
<evidence type="ECO:0000313" key="18">
    <source>
        <dbReference type="EMBL" id="PIT87470.1"/>
    </source>
</evidence>
<evidence type="ECO:0000256" key="1">
    <source>
        <dbReference type="ARBA" id="ARBA00001947"/>
    </source>
</evidence>
<feature type="binding site" evidence="15">
    <location>
        <position position="611"/>
    </location>
    <ligand>
        <name>ATP</name>
        <dbReference type="ChEBI" id="CHEBI:30616"/>
    </ligand>
</feature>
<sequence length="987" mass="114761">MYNSDQQEKEILKYWDEHQCFKKSVEQRSKDKPYVFYDGPPFATGLPHYGHILSSVIKDVVPRYWTMKGYRVDRRWGWDCHGLPIESLIEKEIKISGKKDIEEKIGVEKFNQACSSKVLMYTKEWKKMVDRIGRWVEFDNAYKTMDPTYMESVWWALKNLWDKDLIYQGRKVLMYCPRCETPVSKAEIAMDNSYKDITEESVIVKFKVKDPAKHSLPKNTYILAWTTTPWTLPGNVALAVGSEVDYALVSSEDQFYIVAKDRLEEVLAGQVYQINKELKGQDLIDIEYEPLYEIDAVKNSNKKAWYVAPANFVTTQEGTGIVHTAVIYGEDDYNLGIKLDLPMVPTVDEVGHFNQEAPELIRGKYFKGAEKDIKNDLNERGLLFSRKNFTHSYPHCWRCDTQLFYNAISAWFINIQKVKPRLIELNEKINWFPEHLKHGRFLNILQTAPDWNISRNRYWATPLPFWICDNPDCVHQECIGSVAELKDKADNYAQVYQSDQVEKMDLHKHKMDLIKLKCPQCASLMTRIPEVIDCWVESGSMPFAEWHYPFENKNIFQNRFPGQYIAEYIAQTRAWFYYMHAMSVLLFDDISFDNCVTTGTILNEKGEKLSKSKMNYTDPWIIIEKYGVDALRYYLMTGVVMQAENLLFNDREVKDVYNKIINMLWNVLEFYKLYETKDLPEVGRSDNVLDQWILAQLQELIDEMTFNMDHYDTIKAGRPIKEFISDLSQWYVRRSRDRFKVGEENDKQNATATLRHVLLVLSKLMAPFTPFIAEKIYLELGGDKESVHLEDWPEINHKLRDQVKIEQMAKARKIVEMGLSLRAENSLKVRQPLAGLLTNAGLDGEYNTIVAEELNVKEISGLGEKQNMVNSLKKMMGRSKASDLASKEEGDLIVKLDTALTEELKKEGLAREIIRAVNQIRKEQNLSIDKKAIVEYQTEDKILLAVFKEQVEILKKNTASAEFKLGVGEKEIKIDDCELKLKVVEIS</sequence>
<dbReference type="SUPFAM" id="SSF50677">
    <property type="entry name" value="ValRS/IleRS/LeuRS editing domain"/>
    <property type="match status" value="1"/>
</dbReference>
<evidence type="ECO:0000256" key="3">
    <source>
        <dbReference type="ARBA" id="ARBA00007078"/>
    </source>
</evidence>
<comment type="subcellular location">
    <subcellularLocation>
        <location evidence="2 15">Cytoplasm</location>
    </subcellularLocation>
</comment>
<evidence type="ECO:0000256" key="13">
    <source>
        <dbReference type="ARBA" id="ARBA00025217"/>
    </source>
</evidence>
<evidence type="ECO:0000256" key="9">
    <source>
        <dbReference type="ARBA" id="ARBA00022833"/>
    </source>
</evidence>
<dbReference type="CDD" id="cd07961">
    <property type="entry name" value="Anticodon_Ia_Ile_ABEc"/>
    <property type="match status" value="1"/>
</dbReference>
<evidence type="ECO:0000256" key="7">
    <source>
        <dbReference type="ARBA" id="ARBA00022723"/>
    </source>
</evidence>
<dbReference type="Pfam" id="PF19302">
    <property type="entry name" value="DUF5915"/>
    <property type="match status" value="1"/>
</dbReference>
<dbReference type="InterPro" id="IPR002300">
    <property type="entry name" value="aa-tRNA-synth_Ia"/>
</dbReference>
<evidence type="ECO:0000256" key="15">
    <source>
        <dbReference type="HAMAP-Rule" id="MF_02003"/>
    </source>
</evidence>
<evidence type="ECO:0000256" key="2">
    <source>
        <dbReference type="ARBA" id="ARBA00004496"/>
    </source>
</evidence>
<comment type="catalytic activity">
    <reaction evidence="14 15">
        <text>tRNA(Ile) + L-isoleucine + ATP = L-isoleucyl-tRNA(Ile) + AMP + diphosphate</text>
        <dbReference type="Rhea" id="RHEA:11060"/>
        <dbReference type="Rhea" id="RHEA-COMP:9666"/>
        <dbReference type="Rhea" id="RHEA-COMP:9695"/>
        <dbReference type="ChEBI" id="CHEBI:30616"/>
        <dbReference type="ChEBI" id="CHEBI:33019"/>
        <dbReference type="ChEBI" id="CHEBI:58045"/>
        <dbReference type="ChEBI" id="CHEBI:78442"/>
        <dbReference type="ChEBI" id="CHEBI:78528"/>
        <dbReference type="ChEBI" id="CHEBI:456215"/>
        <dbReference type="EC" id="6.1.1.5"/>
    </reaction>
</comment>
<dbReference type="InterPro" id="IPR013155">
    <property type="entry name" value="M/V/L/I-tRNA-synth_anticd-bd"/>
</dbReference>
<gene>
    <name evidence="15" type="primary">ileS</name>
    <name evidence="18" type="ORF">COU31_02780</name>
</gene>
<comment type="subunit">
    <text evidence="4 15">Monomer.</text>
</comment>
<evidence type="ECO:0000256" key="14">
    <source>
        <dbReference type="ARBA" id="ARBA00048359"/>
    </source>
</evidence>
<dbReference type="GO" id="GO:0008270">
    <property type="term" value="F:zinc ion binding"/>
    <property type="evidence" value="ECO:0007669"/>
    <property type="project" value="UniProtKB-UniRule"/>
</dbReference>
<keyword evidence="10 15" id="KW-0067">ATP-binding</keyword>
<dbReference type="FunFam" id="3.40.50.620:FF:000075">
    <property type="entry name" value="Isoleucine--tRNA ligase"/>
    <property type="match status" value="1"/>
</dbReference>
<evidence type="ECO:0000256" key="12">
    <source>
        <dbReference type="ARBA" id="ARBA00023146"/>
    </source>
</evidence>
<name>A0A2M6W400_9BACT</name>
<dbReference type="GO" id="GO:0005524">
    <property type="term" value="F:ATP binding"/>
    <property type="evidence" value="ECO:0007669"/>
    <property type="project" value="UniProtKB-UniRule"/>
</dbReference>
<reference evidence="19" key="1">
    <citation type="submission" date="2017-09" db="EMBL/GenBank/DDBJ databases">
        <title>Depth-based differentiation of microbial function through sediment-hosted aquifers and enrichment of novel symbionts in the deep terrestrial subsurface.</title>
        <authorList>
            <person name="Probst A.J."/>
            <person name="Ladd B."/>
            <person name="Jarett J.K."/>
            <person name="Geller-Mcgrath D.E."/>
            <person name="Sieber C.M.K."/>
            <person name="Emerson J.B."/>
            <person name="Anantharaman K."/>
            <person name="Thomas B.C."/>
            <person name="Malmstrom R."/>
            <person name="Stieglmeier M."/>
            <person name="Klingl A."/>
            <person name="Woyke T."/>
            <person name="Ryan C.M."/>
            <person name="Banfield J.F."/>
        </authorList>
    </citation>
    <scope>NUCLEOTIDE SEQUENCE [LARGE SCALE GENOMIC DNA]</scope>
</reference>
<accession>A0A2M6W400</accession>
<dbReference type="GO" id="GO:0002161">
    <property type="term" value="F:aminoacyl-tRNA deacylase activity"/>
    <property type="evidence" value="ECO:0007669"/>
    <property type="project" value="InterPro"/>
</dbReference>
<evidence type="ECO:0000259" key="17">
    <source>
        <dbReference type="Pfam" id="PF08264"/>
    </source>
</evidence>
<dbReference type="GO" id="GO:0004822">
    <property type="term" value="F:isoleucine-tRNA ligase activity"/>
    <property type="evidence" value="ECO:0007669"/>
    <property type="project" value="UniProtKB-UniRule"/>
</dbReference>
<keyword evidence="6 15" id="KW-0436">Ligase</keyword>
<feature type="domain" description="Aminoacyl-tRNA synthetase class Ia" evidence="16">
    <location>
        <begin position="11"/>
        <end position="645"/>
    </location>
</feature>
<feature type="short sequence motif" description="'KMSKS' region" evidence="15">
    <location>
        <begin position="608"/>
        <end position="612"/>
    </location>
</feature>
<dbReference type="Proteomes" id="UP000231183">
    <property type="component" value="Unassembled WGS sequence"/>
</dbReference>
<evidence type="ECO:0000313" key="19">
    <source>
        <dbReference type="Proteomes" id="UP000231183"/>
    </source>
</evidence>
<dbReference type="AlphaFoldDB" id="A0A2M6W400"/>
<comment type="domain">
    <text evidence="15">IleRS has two distinct active sites: one for aminoacylation and one for editing. The misactivated valine is translocated from the active site to the editing site, which sterically excludes the correctly activated isoleucine. The single editing site contains two valyl binding pockets, one specific for each substrate (Val-AMP or Val-tRNA(Ile)).</text>
</comment>
<comment type="caution">
    <text evidence="18">The sequence shown here is derived from an EMBL/GenBank/DDBJ whole genome shotgun (WGS) entry which is preliminary data.</text>
</comment>
<dbReference type="SUPFAM" id="SSF47323">
    <property type="entry name" value="Anticodon-binding domain of a subclass of class I aminoacyl-tRNA synthetases"/>
    <property type="match status" value="1"/>
</dbReference>
<dbReference type="PRINTS" id="PR00984">
    <property type="entry name" value="TRNASYNTHILE"/>
</dbReference>